<reference evidence="11 12" key="1">
    <citation type="journal article" date="2015" name="Nature">
        <title>rRNA introns, odd ribosomes, and small enigmatic genomes across a large radiation of phyla.</title>
        <authorList>
            <person name="Brown C.T."/>
            <person name="Hug L.A."/>
            <person name="Thomas B.C."/>
            <person name="Sharon I."/>
            <person name="Castelle C.J."/>
            <person name="Singh A."/>
            <person name="Wilkins M.J."/>
            <person name="Williams K.H."/>
            <person name="Banfield J.F."/>
        </authorList>
    </citation>
    <scope>NUCLEOTIDE SEQUENCE [LARGE SCALE GENOMIC DNA]</scope>
</reference>
<comment type="caution">
    <text evidence="11">The sequence shown here is derived from an EMBL/GenBank/DDBJ whole genome shotgun (WGS) entry which is preliminary data.</text>
</comment>
<evidence type="ECO:0000256" key="8">
    <source>
        <dbReference type="PIRSR" id="PIRSR000077-1"/>
    </source>
</evidence>
<dbReference type="InterPro" id="IPR013766">
    <property type="entry name" value="Thioredoxin_domain"/>
</dbReference>
<organism evidence="11 12">
    <name type="scientific">Candidatus Roizmanbacteria bacterium GW2011_GWB1_40_7</name>
    <dbReference type="NCBI Taxonomy" id="1618482"/>
    <lineage>
        <taxon>Bacteria</taxon>
        <taxon>Candidatus Roizmaniibacteriota</taxon>
    </lineage>
</organism>
<evidence type="ECO:0000256" key="7">
    <source>
        <dbReference type="PIRNR" id="PIRNR000077"/>
    </source>
</evidence>
<gene>
    <name evidence="11" type="ORF">UU14_C0016G0035</name>
</gene>
<evidence type="ECO:0000256" key="5">
    <source>
        <dbReference type="ARBA" id="ARBA00023284"/>
    </source>
</evidence>
<keyword evidence="3" id="KW-0249">Electron transport</keyword>
<dbReference type="InterPro" id="IPR036249">
    <property type="entry name" value="Thioredoxin-like_sf"/>
</dbReference>
<feature type="site" description="Contributes to redox potential value" evidence="8">
    <location>
        <position position="32"/>
    </location>
</feature>
<dbReference type="Pfam" id="PF00085">
    <property type="entry name" value="Thioredoxin"/>
    <property type="match status" value="1"/>
</dbReference>
<sequence>MADITLTQDNFEEKVLKSDIPVLVDFWAEWCGPCKMQDPILEELTHELKDSLVIGKVDVDNNQELAGQHGVMSIPTLKLFYKGEVKAEWIGVQSKDRLMSEIQKLGN</sequence>
<proteinExistence type="inferred from homology"/>
<evidence type="ECO:0000256" key="4">
    <source>
        <dbReference type="ARBA" id="ARBA00023157"/>
    </source>
</evidence>
<evidence type="ECO:0000256" key="2">
    <source>
        <dbReference type="ARBA" id="ARBA00022448"/>
    </source>
</evidence>
<feature type="site" description="Deprotonates C-terminal active site Cys" evidence="8">
    <location>
        <position position="25"/>
    </location>
</feature>
<evidence type="ECO:0000313" key="11">
    <source>
        <dbReference type="EMBL" id="KKR71915.1"/>
    </source>
</evidence>
<evidence type="ECO:0000256" key="6">
    <source>
        <dbReference type="NCBIfam" id="TIGR01068"/>
    </source>
</evidence>
<dbReference type="AlphaFoldDB" id="A0A0G0VIV6"/>
<dbReference type="PROSITE" id="PS51352">
    <property type="entry name" value="THIOREDOXIN_2"/>
    <property type="match status" value="1"/>
</dbReference>
<feature type="disulfide bond" description="Redox-active" evidence="9">
    <location>
        <begin position="31"/>
        <end position="34"/>
    </location>
</feature>
<dbReference type="NCBIfam" id="TIGR01068">
    <property type="entry name" value="thioredoxin"/>
    <property type="match status" value="1"/>
</dbReference>
<dbReference type="PANTHER" id="PTHR45663">
    <property type="entry name" value="GEO12009P1"/>
    <property type="match status" value="1"/>
</dbReference>
<feature type="domain" description="Thioredoxin" evidence="10">
    <location>
        <begin position="1"/>
        <end position="107"/>
    </location>
</feature>
<dbReference type="PANTHER" id="PTHR45663:SF11">
    <property type="entry name" value="GEO12009P1"/>
    <property type="match status" value="1"/>
</dbReference>
<dbReference type="InterPro" id="IPR005746">
    <property type="entry name" value="Thioredoxin"/>
</dbReference>
<dbReference type="SUPFAM" id="SSF52833">
    <property type="entry name" value="Thioredoxin-like"/>
    <property type="match status" value="1"/>
</dbReference>
<dbReference type="PRINTS" id="PR00421">
    <property type="entry name" value="THIOREDOXIN"/>
</dbReference>
<keyword evidence="4 9" id="KW-1015">Disulfide bond</keyword>
<evidence type="ECO:0000259" key="10">
    <source>
        <dbReference type="PROSITE" id="PS51352"/>
    </source>
</evidence>
<protein>
    <recommendedName>
        <fullName evidence="6 7">Thioredoxin</fullName>
    </recommendedName>
</protein>
<keyword evidence="2" id="KW-0813">Transport</keyword>
<dbReference type="PATRIC" id="fig|1618482.3.peg.683"/>
<dbReference type="InterPro" id="IPR017937">
    <property type="entry name" value="Thioredoxin_CS"/>
</dbReference>
<accession>A0A0G0VIV6</accession>
<dbReference type="GO" id="GO:0005737">
    <property type="term" value="C:cytoplasm"/>
    <property type="evidence" value="ECO:0007669"/>
    <property type="project" value="TreeGrafter"/>
</dbReference>
<dbReference type="Gene3D" id="3.40.30.10">
    <property type="entry name" value="Glutaredoxin"/>
    <property type="match status" value="1"/>
</dbReference>
<keyword evidence="5 9" id="KW-0676">Redox-active center</keyword>
<evidence type="ECO:0000256" key="1">
    <source>
        <dbReference type="ARBA" id="ARBA00008987"/>
    </source>
</evidence>
<evidence type="ECO:0000256" key="3">
    <source>
        <dbReference type="ARBA" id="ARBA00022982"/>
    </source>
</evidence>
<dbReference type="GO" id="GO:0015035">
    <property type="term" value="F:protein-disulfide reductase activity"/>
    <property type="evidence" value="ECO:0007669"/>
    <property type="project" value="UniProtKB-UniRule"/>
</dbReference>
<dbReference type="FunFam" id="3.40.30.10:FF:000001">
    <property type="entry name" value="Thioredoxin"/>
    <property type="match status" value="1"/>
</dbReference>
<dbReference type="CDD" id="cd02947">
    <property type="entry name" value="TRX_family"/>
    <property type="match status" value="1"/>
</dbReference>
<feature type="active site" description="Nucleophile" evidence="8">
    <location>
        <position position="34"/>
    </location>
</feature>
<comment type="similarity">
    <text evidence="1 7">Belongs to the thioredoxin family.</text>
</comment>
<name>A0A0G0VIV6_9BACT</name>
<evidence type="ECO:0000256" key="9">
    <source>
        <dbReference type="PIRSR" id="PIRSR000077-4"/>
    </source>
</evidence>
<evidence type="ECO:0000313" key="12">
    <source>
        <dbReference type="Proteomes" id="UP000034664"/>
    </source>
</evidence>
<dbReference type="PROSITE" id="PS00194">
    <property type="entry name" value="THIOREDOXIN_1"/>
    <property type="match status" value="1"/>
</dbReference>
<dbReference type="Proteomes" id="UP000034664">
    <property type="component" value="Unassembled WGS sequence"/>
</dbReference>
<feature type="active site" description="Nucleophile" evidence="8">
    <location>
        <position position="31"/>
    </location>
</feature>
<dbReference type="PIRSF" id="PIRSF000077">
    <property type="entry name" value="Thioredoxin"/>
    <property type="match status" value="1"/>
</dbReference>
<feature type="site" description="Contributes to redox potential value" evidence="8">
    <location>
        <position position="33"/>
    </location>
</feature>
<dbReference type="EMBL" id="LBZM01000016">
    <property type="protein sequence ID" value="KKR71915.1"/>
    <property type="molecule type" value="Genomic_DNA"/>
</dbReference>